<dbReference type="GO" id="GO:0003735">
    <property type="term" value="F:structural constituent of ribosome"/>
    <property type="evidence" value="ECO:0007669"/>
    <property type="project" value="InterPro"/>
</dbReference>
<dbReference type="InterPro" id="IPR038584">
    <property type="entry name" value="Ribosomal_bL33_sf"/>
</dbReference>
<keyword evidence="2 5" id="KW-0689">Ribosomal protein</keyword>
<dbReference type="Gene3D" id="2.20.28.120">
    <property type="entry name" value="Ribosomal protein L33"/>
    <property type="match status" value="1"/>
</dbReference>
<dbReference type="SUPFAM" id="SSF57829">
    <property type="entry name" value="Zn-binding ribosomal proteins"/>
    <property type="match status" value="1"/>
</dbReference>
<organism evidence="6 7">
    <name type="scientific">Candidatus Onthousia excrementipullorum</name>
    <dbReference type="NCBI Taxonomy" id="2840884"/>
    <lineage>
        <taxon>Bacteria</taxon>
        <taxon>Bacillati</taxon>
        <taxon>Bacillota</taxon>
        <taxon>Bacilli</taxon>
        <taxon>Candidatus Onthousia</taxon>
    </lineage>
</organism>
<dbReference type="NCBIfam" id="TIGR01023">
    <property type="entry name" value="rpmG_bact"/>
    <property type="match status" value="1"/>
</dbReference>
<evidence type="ECO:0000256" key="2">
    <source>
        <dbReference type="ARBA" id="ARBA00022980"/>
    </source>
</evidence>
<dbReference type="GO" id="GO:1990904">
    <property type="term" value="C:ribonucleoprotein complex"/>
    <property type="evidence" value="ECO:0007669"/>
    <property type="project" value="UniProtKB-KW"/>
</dbReference>
<evidence type="ECO:0000313" key="6">
    <source>
        <dbReference type="EMBL" id="HIR59360.1"/>
    </source>
</evidence>
<gene>
    <name evidence="5 6" type="primary">rpmG</name>
    <name evidence="6" type="ORF">IAB38_04850</name>
</gene>
<dbReference type="NCBIfam" id="NF001764">
    <property type="entry name" value="PRK00504.1"/>
    <property type="match status" value="1"/>
</dbReference>
<keyword evidence="3 5" id="KW-0687">Ribonucleoprotein</keyword>
<dbReference type="InterPro" id="IPR001705">
    <property type="entry name" value="Ribosomal_bL33"/>
</dbReference>
<dbReference type="Pfam" id="PF00471">
    <property type="entry name" value="Ribosomal_L33"/>
    <property type="match status" value="1"/>
</dbReference>
<name>A0A9D1DUP5_9FIRM</name>
<reference evidence="6" key="1">
    <citation type="submission" date="2020-10" db="EMBL/GenBank/DDBJ databases">
        <authorList>
            <person name="Gilroy R."/>
        </authorList>
    </citation>
    <scope>NUCLEOTIDE SEQUENCE</scope>
    <source>
        <strain evidence="6">CHK184-20233</strain>
    </source>
</reference>
<sequence>MAKKLGHRQKKTFVCSVCGNENYREEKNVNNTPGRMEISKYCKFCGKHTTHKEKK</sequence>
<dbReference type="PANTHER" id="PTHR43168:SF2">
    <property type="entry name" value="LARGE RIBOSOMAL SUBUNIT PROTEIN BL33C"/>
    <property type="match status" value="1"/>
</dbReference>
<evidence type="ECO:0000256" key="5">
    <source>
        <dbReference type="HAMAP-Rule" id="MF_00294"/>
    </source>
</evidence>
<reference evidence="6" key="2">
    <citation type="journal article" date="2021" name="PeerJ">
        <title>Extensive microbial diversity within the chicken gut microbiome revealed by metagenomics and culture.</title>
        <authorList>
            <person name="Gilroy R."/>
            <person name="Ravi A."/>
            <person name="Getino M."/>
            <person name="Pursley I."/>
            <person name="Horton D.L."/>
            <person name="Alikhan N.F."/>
            <person name="Baker D."/>
            <person name="Gharbi K."/>
            <person name="Hall N."/>
            <person name="Watson M."/>
            <person name="Adriaenssens E.M."/>
            <person name="Foster-Nyarko E."/>
            <person name="Jarju S."/>
            <person name="Secka A."/>
            <person name="Antonio M."/>
            <person name="Oren A."/>
            <person name="Chaudhuri R.R."/>
            <person name="La Ragione R."/>
            <person name="Hildebrand F."/>
            <person name="Pallen M.J."/>
        </authorList>
    </citation>
    <scope>NUCLEOTIDE SEQUENCE</scope>
    <source>
        <strain evidence="6">CHK184-20233</strain>
    </source>
</reference>
<dbReference type="GO" id="GO:0005737">
    <property type="term" value="C:cytoplasm"/>
    <property type="evidence" value="ECO:0007669"/>
    <property type="project" value="UniProtKB-ARBA"/>
</dbReference>
<dbReference type="AlphaFoldDB" id="A0A9D1DUP5"/>
<dbReference type="HAMAP" id="MF_00294">
    <property type="entry name" value="Ribosomal_bL33"/>
    <property type="match status" value="1"/>
</dbReference>
<dbReference type="PANTHER" id="PTHR43168">
    <property type="entry name" value="50S RIBOSOMAL PROTEIN L33, CHLOROPLASTIC"/>
    <property type="match status" value="1"/>
</dbReference>
<evidence type="ECO:0000256" key="1">
    <source>
        <dbReference type="ARBA" id="ARBA00007596"/>
    </source>
</evidence>
<dbReference type="EMBL" id="DVHC01000051">
    <property type="protein sequence ID" value="HIR59360.1"/>
    <property type="molecule type" value="Genomic_DNA"/>
</dbReference>
<evidence type="ECO:0000256" key="4">
    <source>
        <dbReference type="ARBA" id="ARBA00035176"/>
    </source>
</evidence>
<protein>
    <recommendedName>
        <fullName evidence="4 5">Large ribosomal subunit protein bL33</fullName>
    </recommendedName>
</protein>
<proteinExistence type="inferred from homology"/>
<comment type="caution">
    <text evidence="6">The sequence shown here is derived from an EMBL/GenBank/DDBJ whole genome shotgun (WGS) entry which is preliminary data.</text>
</comment>
<evidence type="ECO:0000313" key="7">
    <source>
        <dbReference type="Proteomes" id="UP000824232"/>
    </source>
</evidence>
<dbReference type="InterPro" id="IPR011332">
    <property type="entry name" value="Ribosomal_zn-bd"/>
</dbReference>
<dbReference type="GO" id="GO:0006412">
    <property type="term" value="P:translation"/>
    <property type="evidence" value="ECO:0007669"/>
    <property type="project" value="UniProtKB-UniRule"/>
</dbReference>
<accession>A0A9D1DUP5</accession>
<dbReference type="Proteomes" id="UP000824232">
    <property type="component" value="Unassembled WGS sequence"/>
</dbReference>
<comment type="similarity">
    <text evidence="1 5">Belongs to the bacterial ribosomal protein bL33 family.</text>
</comment>
<evidence type="ECO:0000256" key="3">
    <source>
        <dbReference type="ARBA" id="ARBA00023274"/>
    </source>
</evidence>
<dbReference type="GO" id="GO:0005840">
    <property type="term" value="C:ribosome"/>
    <property type="evidence" value="ECO:0007669"/>
    <property type="project" value="UniProtKB-KW"/>
</dbReference>